<evidence type="ECO:0000256" key="4">
    <source>
        <dbReference type="ARBA" id="ARBA00023239"/>
    </source>
</evidence>
<sequence>MYCSEEISNRVLLSWAFLNTEGGTVVFLKPIHKSRIEINRPLLLEIKMIKDLQHNHVVRFIGAVVDYPHCYLVTEYFPRGSLQDILENEQIKLDWMFRCSLMHDLVKGMAYLHSCDVRSHGNLKSSNCLVDSRFALKITDFGLHSLRSSDDDEHMDSYVFWKRKCDLFHNILAMLFLKTTIIR</sequence>
<evidence type="ECO:0000256" key="3">
    <source>
        <dbReference type="ARBA" id="ARBA00022741"/>
    </source>
</evidence>
<dbReference type="GO" id="GO:0004672">
    <property type="term" value="F:protein kinase activity"/>
    <property type="evidence" value="ECO:0007669"/>
    <property type="project" value="InterPro"/>
</dbReference>
<evidence type="ECO:0000313" key="7">
    <source>
        <dbReference type="EMBL" id="GFQ76068.1"/>
    </source>
</evidence>
<dbReference type="GO" id="GO:0007168">
    <property type="term" value="P:receptor guanylyl cyclase signaling pathway"/>
    <property type="evidence" value="ECO:0007669"/>
    <property type="project" value="TreeGrafter"/>
</dbReference>
<name>A0A8X6KM61_TRICU</name>
<evidence type="ECO:0000313" key="8">
    <source>
        <dbReference type="Proteomes" id="UP000887116"/>
    </source>
</evidence>
<keyword evidence="3" id="KW-0547">Nucleotide-binding</keyword>
<evidence type="ECO:0000256" key="1">
    <source>
        <dbReference type="ARBA" id="ARBA00001436"/>
    </source>
</evidence>
<organism evidence="7 8">
    <name type="scientific">Trichonephila clavata</name>
    <name type="common">Joro spider</name>
    <name type="synonym">Nephila clavata</name>
    <dbReference type="NCBI Taxonomy" id="2740835"/>
    <lineage>
        <taxon>Eukaryota</taxon>
        <taxon>Metazoa</taxon>
        <taxon>Ecdysozoa</taxon>
        <taxon>Arthropoda</taxon>
        <taxon>Chelicerata</taxon>
        <taxon>Arachnida</taxon>
        <taxon>Araneae</taxon>
        <taxon>Araneomorphae</taxon>
        <taxon>Entelegynae</taxon>
        <taxon>Araneoidea</taxon>
        <taxon>Nephilidae</taxon>
        <taxon>Trichonephila</taxon>
    </lineage>
</organism>
<protein>
    <recommendedName>
        <fullName evidence="2">guanylate cyclase</fullName>
        <ecNumber evidence="2">4.6.1.2</ecNumber>
    </recommendedName>
</protein>
<dbReference type="InterPro" id="IPR011009">
    <property type="entry name" value="Kinase-like_dom_sf"/>
</dbReference>
<proteinExistence type="predicted"/>
<dbReference type="GO" id="GO:0001653">
    <property type="term" value="F:peptide receptor activity"/>
    <property type="evidence" value="ECO:0007669"/>
    <property type="project" value="TreeGrafter"/>
</dbReference>
<dbReference type="InterPro" id="IPR050401">
    <property type="entry name" value="Cyclic_nucleotide_synthase"/>
</dbReference>
<accession>A0A8X6KM61</accession>
<evidence type="ECO:0000256" key="2">
    <source>
        <dbReference type="ARBA" id="ARBA00012202"/>
    </source>
</evidence>
<dbReference type="GO" id="GO:0004016">
    <property type="term" value="F:adenylate cyclase activity"/>
    <property type="evidence" value="ECO:0007669"/>
    <property type="project" value="TreeGrafter"/>
</dbReference>
<reference evidence="7" key="1">
    <citation type="submission" date="2020-07" db="EMBL/GenBank/DDBJ databases">
        <title>Multicomponent nature underlies the extraordinary mechanical properties of spider dragline silk.</title>
        <authorList>
            <person name="Kono N."/>
            <person name="Nakamura H."/>
            <person name="Mori M."/>
            <person name="Yoshida Y."/>
            <person name="Ohtoshi R."/>
            <person name="Malay A.D."/>
            <person name="Moran D.A.P."/>
            <person name="Tomita M."/>
            <person name="Numata K."/>
            <person name="Arakawa K."/>
        </authorList>
    </citation>
    <scope>NUCLEOTIDE SEQUENCE</scope>
</reference>
<dbReference type="InterPro" id="IPR000719">
    <property type="entry name" value="Prot_kinase_dom"/>
</dbReference>
<dbReference type="Proteomes" id="UP000887116">
    <property type="component" value="Unassembled WGS sequence"/>
</dbReference>
<dbReference type="PANTHER" id="PTHR11920:SF494">
    <property type="entry name" value="ATRIAL NATRIURETIC PEPTIDE RECEPTOR 2"/>
    <property type="match status" value="1"/>
</dbReference>
<dbReference type="PANTHER" id="PTHR11920">
    <property type="entry name" value="GUANYLYL CYCLASE"/>
    <property type="match status" value="1"/>
</dbReference>
<dbReference type="Pfam" id="PF07714">
    <property type="entry name" value="PK_Tyr_Ser-Thr"/>
    <property type="match status" value="1"/>
</dbReference>
<keyword evidence="7" id="KW-0675">Receptor</keyword>
<dbReference type="GO" id="GO:0005886">
    <property type="term" value="C:plasma membrane"/>
    <property type="evidence" value="ECO:0007669"/>
    <property type="project" value="TreeGrafter"/>
</dbReference>
<keyword evidence="8" id="KW-1185">Reference proteome</keyword>
<evidence type="ECO:0000256" key="5">
    <source>
        <dbReference type="ARBA" id="ARBA00023293"/>
    </source>
</evidence>
<dbReference type="EC" id="4.6.1.2" evidence="2"/>
<dbReference type="PROSITE" id="PS50011">
    <property type="entry name" value="PROTEIN_KINASE_DOM"/>
    <property type="match status" value="1"/>
</dbReference>
<keyword evidence="5" id="KW-0141">cGMP biosynthesis</keyword>
<evidence type="ECO:0000259" key="6">
    <source>
        <dbReference type="PROSITE" id="PS50011"/>
    </source>
</evidence>
<dbReference type="GO" id="GO:0004383">
    <property type="term" value="F:guanylate cyclase activity"/>
    <property type="evidence" value="ECO:0007669"/>
    <property type="project" value="UniProtKB-EC"/>
</dbReference>
<gene>
    <name evidence="7" type="primary">npr2</name>
    <name evidence="7" type="ORF">TNCT_469881</name>
</gene>
<dbReference type="SUPFAM" id="SSF56112">
    <property type="entry name" value="Protein kinase-like (PK-like)"/>
    <property type="match status" value="1"/>
</dbReference>
<dbReference type="GO" id="GO:0005524">
    <property type="term" value="F:ATP binding"/>
    <property type="evidence" value="ECO:0007669"/>
    <property type="project" value="InterPro"/>
</dbReference>
<feature type="domain" description="Protein kinase" evidence="6">
    <location>
        <begin position="1"/>
        <end position="183"/>
    </location>
</feature>
<keyword evidence="4" id="KW-0456">Lyase</keyword>
<comment type="caution">
    <text evidence="7">The sequence shown here is derived from an EMBL/GenBank/DDBJ whole genome shotgun (WGS) entry which is preliminary data.</text>
</comment>
<dbReference type="AlphaFoldDB" id="A0A8X6KM61"/>
<dbReference type="OrthoDB" id="6425216at2759"/>
<dbReference type="EMBL" id="BMAO01001819">
    <property type="protein sequence ID" value="GFQ76068.1"/>
    <property type="molecule type" value="Genomic_DNA"/>
</dbReference>
<comment type="catalytic activity">
    <reaction evidence="1">
        <text>GTP = 3',5'-cyclic GMP + diphosphate</text>
        <dbReference type="Rhea" id="RHEA:13665"/>
        <dbReference type="ChEBI" id="CHEBI:33019"/>
        <dbReference type="ChEBI" id="CHEBI:37565"/>
        <dbReference type="ChEBI" id="CHEBI:57746"/>
        <dbReference type="EC" id="4.6.1.2"/>
    </reaction>
</comment>
<dbReference type="InterPro" id="IPR001245">
    <property type="entry name" value="Ser-Thr/Tyr_kinase_cat_dom"/>
</dbReference>
<dbReference type="Gene3D" id="1.10.510.10">
    <property type="entry name" value="Transferase(Phosphotransferase) domain 1"/>
    <property type="match status" value="1"/>
</dbReference>